<accession>A0A163I4X8</accession>
<feature type="chain" id="PRO_5043433441" evidence="2">
    <location>
        <begin position="20"/>
        <end position="331"/>
    </location>
</feature>
<dbReference type="STRING" id="5454.A0A163I4X8"/>
<feature type="region of interest" description="Disordered" evidence="1">
    <location>
        <begin position="29"/>
        <end position="331"/>
    </location>
</feature>
<protein>
    <submittedName>
        <fullName evidence="3">Uncharacterized protein</fullName>
    </submittedName>
</protein>
<feature type="compositionally biased region" description="Low complexity" evidence="1">
    <location>
        <begin position="150"/>
        <end position="165"/>
    </location>
</feature>
<feature type="compositionally biased region" description="Basic residues" evidence="1">
    <location>
        <begin position="299"/>
        <end position="308"/>
    </location>
</feature>
<dbReference type="OrthoDB" id="3800431at2759"/>
<feature type="compositionally biased region" description="Basic residues" evidence="1">
    <location>
        <begin position="103"/>
        <end position="112"/>
    </location>
</feature>
<name>A0A163I4X8_DIDRA</name>
<evidence type="ECO:0000313" key="4">
    <source>
        <dbReference type="Proteomes" id="UP000076837"/>
    </source>
</evidence>
<dbReference type="EMBL" id="JYNV01000124">
    <property type="protein sequence ID" value="KZM25610.1"/>
    <property type="molecule type" value="Genomic_DNA"/>
</dbReference>
<evidence type="ECO:0000256" key="2">
    <source>
        <dbReference type="SAM" id="SignalP"/>
    </source>
</evidence>
<evidence type="ECO:0000256" key="1">
    <source>
        <dbReference type="SAM" id="MobiDB-lite"/>
    </source>
</evidence>
<reference evidence="3 4" key="1">
    <citation type="journal article" date="2016" name="Sci. Rep.">
        <title>Draft genome sequencing and secretome analysis of fungal phytopathogen Ascochyta rabiei provides insight into the necrotrophic effector repertoire.</title>
        <authorList>
            <person name="Verma S."/>
            <person name="Gazara R.K."/>
            <person name="Nizam S."/>
            <person name="Parween S."/>
            <person name="Chattopadhyay D."/>
            <person name="Verma P.K."/>
        </authorList>
    </citation>
    <scope>NUCLEOTIDE SEQUENCE [LARGE SCALE GENOMIC DNA]</scope>
    <source>
        <strain evidence="3 4">ArDII</strain>
    </source>
</reference>
<dbReference type="AlphaFoldDB" id="A0A163I4X8"/>
<comment type="caution">
    <text evidence="3">The sequence shown here is derived from an EMBL/GenBank/DDBJ whole genome shotgun (WGS) entry which is preliminary data.</text>
</comment>
<feature type="compositionally biased region" description="Low complexity" evidence="1">
    <location>
        <begin position="68"/>
        <end position="86"/>
    </location>
</feature>
<feature type="compositionally biased region" description="Low complexity" evidence="1">
    <location>
        <begin position="181"/>
        <end position="203"/>
    </location>
</feature>
<feature type="signal peptide" evidence="2">
    <location>
        <begin position="1"/>
        <end position="19"/>
    </location>
</feature>
<keyword evidence="2" id="KW-0732">Signal</keyword>
<organism evidence="3 4">
    <name type="scientific">Didymella rabiei</name>
    <name type="common">Chickpea ascochyta blight fungus</name>
    <name type="synonym">Mycosphaerella rabiei</name>
    <dbReference type="NCBI Taxonomy" id="5454"/>
    <lineage>
        <taxon>Eukaryota</taxon>
        <taxon>Fungi</taxon>
        <taxon>Dikarya</taxon>
        <taxon>Ascomycota</taxon>
        <taxon>Pezizomycotina</taxon>
        <taxon>Dothideomycetes</taxon>
        <taxon>Pleosporomycetidae</taxon>
        <taxon>Pleosporales</taxon>
        <taxon>Pleosporineae</taxon>
        <taxon>Didymellaceae</taxon>
        <taxon>Ascochyta</taxon>
    </lineage>
</organism>
<feature type="compositionally biased region" description="Low complexity" evidence="1">
    <location>
        <begin position="256"/>
        <end position="283"/>
    </location>
</feature>
<sequence length="331" mass="32604">MVAFSRITFALAVAGLSSAQSFSGPFDFPSGAARPTSGRGGHEGGHGGDFGGFPRPTGDFHSKGPRPSGTGFFGAQQAQQSGEASFPTGGDFPAFPSGVAKPTGHHGHHGKGGKGGPAPTTDPSPASDLERRQQPFGTPPAFSGSFPAESGFPYPSGGFPSGGFPESAAPLPTGGDFPAESGFPYPSGGFPSGGFPESGAPFPTGGDFPAFPSGAAKPSGHHGHHGKGGSPSGPTPTAAPSPASDLERRQQPFGTPPAFSGSFPYPSGGFPSGGFPESGAPFPTGGDFPAFPSGAAKPSGHHGHHGKGGKGCNHSGQPAPTGFFTSTIRGA</sequence>
<dbReference type="Proteomes" id="UP000076837">
    <property type="component" value="Unassembled WGS sequence"/>
</dbReference>
<feature type="compositionally biased region" description="Polar residues" evidence="1">
    <location>
        <begin position="314"/>
        <end position="331"/>
    </location>
</feature>
<evidence type="ECO:0000313" key="3">
    <source>
        <dbReference type="EMBL" id="KZM25610.1"/>
    </source>
</evidence>
<keyword evidence="4" id="KW-1185">Reference proteome</keyword>
<gene>
    <name evidence="3" type="ORF">ST47_g3254</name>
</gene>
<proteinExistence type="predicted"/>